<dbReference type="OrthoDB" id="8454255at2"/>
<dbReference type="RefSeq" id="WP_133283666.1">
    <property type="nucleotide sequence ID" value="NZ_SMSI01000001.1"/>
</dbReference>
<evidence type="ECO:0000313" key="2">
    <source>
        <dbReference type="Proteomes" id="UP000295131"/>
    </source>
</evidence>
<comment type="caution">
    <text evidence="1">The sequence shown here is derived from an EMBL/GenBank/DDBJ whole genome shotgun (WGS) entry which is preliminary data.</text>
</comment>
<protein>
    <submittedName>
        <fullName evidence="1">Uncharacterized protein</fullName>
    </submittedName>
</protein>
<dbReference type="EMBL" id="SMSI01000001">
    <property type="protein sequence ID" value="TDH38832.1"/>
    <property type="molecule type" value="Genomic_DNA"/>
</dbReference>
<keyword evidence="2" id="KW-1185">Reference proteome</keyword>
<accession>A0A4R5PP36</accession>
<dbReference type="AlphaFoldDB" id="A0A4R5PP36"/>
<sequence>MAEIITFDPEPRRVAPRGGACKGPAKVLFFTGVRYERREEAVFVAADGPRNVRQRPSISHKLGKRQMIGETCK</sequence>
<organism evidence="1 2">
    <name type="scientific">Pseudohoeflea suaedae</name>
    <dbReference type="NCBI Taxonomy" id="877384"/>
    <lineage>
        <taxon>Bacteria</taxon>
        <taxon>Pseudomonadati</taxon>
        <taxon>Pseudomonadota</taxon>
        <taxon>Alphaproteobacteria</taxon>
        <taxon>Hyphomicrobiales</taxon>
        <taxon>Rhizobiaceae</taxon>
        <taxon>Pseudohoeflea</taxon>
    </lineage>
</organism>
<name>A0A4R5PP36_9HYPH</name>
<proteinExistence type="predicted"/>
<dbReference type="Proteomes" id="UP000295131">
    <property type="component" value="Unassembled WGS sequence"/>
</dbReference>
<reference evidence="1 2" key="1">
    <citation type="journal article" date="2013" name="Int. J. Syst. Evol. Microbiol.">
        <title>Hoeflea suaedae sp. nov., an endophytic bacterium isolated from the root of the halophyte Suaeda maritima.</title>
        <authorList>
            <person name="Chung E.J."/>
            <person name="Park J.A."/>
            <person name="Pramanik P."/>
            <person name="Bibi F."/>
            <person name="Jeon C.O."/>
            <person name="Chung Y.R."/>
        </authorList>
    </citation>
    <scope>NUCLEOTIDE SEQUENCE [LARGE SCALE GENOMIC DNA]</scope>
    <source>
        <strain evidence="1 2">YC6898</strain>
    </source>
</reference>
<evidence type="ECO:0000313" key="1">
    <source>
        <dbReference type="EMBL" id="TDH38832.1"/>
    </source>
</evidence>
<gene>
    <name evidence="1" type="ORF">E2A64_06990</name>
</gene>